<dbReference type="SUPFAM" id="SSF56219">
    <property type="entry name" value="DNase I-like"/>
    <property type="match status" value="1"/>
</dbReference>
<dbReference type="PANTHER" id="PTHR14859">
    <property type="entry name" value="CALCOFLUOR WHITE HYPERSENSITIVE PROTEIN PRECURSOR"/>
    <property type="match status" value="1"/>
</dbReference>
<keyword evidence="2" id="KW-0472">Membrane</keyword>
<name>A0A3D3R371_9PLAN</name>
<dbReference type="Proteomes" id="UP000263642">
    <property type="component" value="Unassembled WGS sequence"/>
</dbReference>
<dbReference type="AlphaFoldDB" id="A0A3D3R371"/>
<comment type="caution">
    <text evidence="4">The sequence shown here is derived from an EMBL/GenBank/DDBJ whole genome shotgun (WGS) entry which is preliminary data.</text>
</comment>
<evidence type="ECO:0000256" key="1">
    <source>
        <dbReference type="SAM" id="MobiDB-lite"/>
    </source>
</evidence>
<dbReference type="InterPro" id="IPR005135">
    <property type="entry name" value="Endo/exonuclease/phosphatase"/>
</dbReference>
<dbReference type="GO" id="GO:0004519">
    <property type="term" value="F:endonuclease activity"/>
    <property type="evidence" value="ECO:0007669"/>
    <property type="project" value="UniProtKB-KW"/>
</dbReference>
<dbReference type="InterPro" id="IPR051916">
    <property type="entry name" value="GPI-anchor_lipid_remodeler"/>
</dbReference>
<dbReference type="PANTHER" id="PTHR14859:SF15">
    <property type="entry name" value="ENDONUCLEASE_EXONUCLEASE_PHOSPHATASE DOMAIN-CONTAINING PROTEIN"/>
    <property type="match status" value="1"/>
</dbReference>
<protein>
    <submittedName>
        <fullName evidence="4">Endonuclease/exonuclease/phosphatase</fullName>
    </submittedName>
</protein>
<evidence type="ECO:0000313" key="5">
    <source>
        <dbReference type="Proteomes" id="UP000263642"/>
    </source>
</evidence>
<dbReference type="GO" id="GO:0006506">
    <property type="term" value="P:GPI anchor biosynthetic process"/>
    <property type="evidence" value="ECO:0007669"/>
    <property type="project" value="TreeGrafter"/>
</dbReference>
<evidence type="ECO:0000313" key="4">
    <source>
        <dbReference type="EMBL" id="HCO23321.1"/>
    </source>
</evidence>
<dbReference type="GO" id="GO:0004527">
    <property type="term" value="F:exonuclease activity"/>
    <property type="evidence" value="ECO:0007669"/>
    <property type="project" value="UniProtKB-KW"/>
</dbReference>
<dbReference type="InterPro" id="IPR036691">
    <property type="entry name" value="Endo/exonu/phosph_ase_sf"/>
</dbReference>
<keyword evidence="2" id="KW-1133">Transmembrane helix</keyword>
<feature type="compositionally biased region" description="Basic and acidic residues" evidence="1">
    <location>
        <begin position="366"/>
        <end position="376"/>
    </location>
</feature>
<keyword evidence="4" id="KW-0540">Nuclease</keyword>
<proteinExistence type="predicted"/>
<keyword evidence="4" id="KW-0269">Exonuclease</keyword>
<evidence type="ECO:0000256" key="2">
    <source>
        <dbReference type="SAM" id="Phobius"/>
    </source>
</evidence>
<evidence type="ECO:0000259" key="3">
    <source>
        <dbReference type="Pfam" id="PF03372"/>
    </source>
</evidence>
<keyword evidence="2" id="KW-0812">Transmembrane</keyword>
<feature type="domain" description="Endonuclease/exonuclease/phosphatase" evidence="3">
    <location>
        <begin position="125"/>
        <end position="329"/>
    </location>
</feature>
<keyword evidence="4" id="KW-0378">Hydrolase</keyword>
<sequence>MNSSITTQEKTKTVSSETGWRRWLWYGLFLICIILSITAFLPLLLVDWWWVRIGDFPRLQLLVSYIVVLLAIIPFRKRMTAKIAAITLCAGIGIQLFWIFPYLTIASNEVETAQSQDSEKRLRILTANVLQKNTNAAAVLELIDREQPDIVVLCEVNQRWISDLSSLERTYSYHLTHPLDNTYGIAFYSNLPVKSAEVRGLVKEDIPSIDATILLRSGKEVRLFAIHPNPPRPGEDTTKRDAELVLVGREVSKNRSAIVLGDLNDVGWSRTTNLFQEVSGLLDPRKGRGLFATYDATSWIWRYPLDYLFVSDDFRVAEIRTLPYIGSDHFPLLVELSYEPEAEVTQEGPSLDAGDQEDAAEAVQSAREKHPSPENQ</sequence>
<keyword evidence="4" id="KW-0255">Endonuclease</keyword>
<organism evidence="4 5">
    <name type="scientific">Gimesia maris</name>
    <dbReference type="NCBI Taxonomy" id="122"/>
    <lineage>
        <taxon>Bacteria</taxon>
        <taxon>Pseudomonadati</taxon>
        <taxon>Planctomycetota</taxon>
        <taxon>Planctomycetia</taxon>
        <taxon>Planctomycetales</taxon>
        <taxon>Planctomycetaceae</taxon>
        <taxon>Gimesia</taxon>
    </lineage>
</organism>
<gene>
    <name evidence="4" type="ORF">DIT97_09800</name>
</gene>
<reference evidence="4 5" key="1">
    <citation type="journal article" date="2018" name="Nat. Biotechnol.">
        <title>A standardized bacterial taxonomy based on genome phylogeny substantially revises the tree of life.</title>
        <authorList>
            <person name="Parks D.H."/>
            <person name="Chuvochina M."/>
            <person name="Waite D.W."/>
            <person name="Rinke C."/>
            <person name="Skarshewski A."/>
            <person name="Chaumeil P.A."/>
            <person name="Hugenholtz P."/>
        </authorList>
    </citation>
    <scope>NUCLEOTIDE SEQUENCE [LARGE SCALE GENOMIC DNA]</scope>
    <source>
        <strain evidence="4">UBA9375</strain>
    </source>
</reference>
<feature type="transmembrane region" description="Helical" evidence="2">
    <location>
        <begin position="58"/>
        <end position="76"/>
    </location>
</feature>
<dbReference type="GO" id="GO:0016020">
    <property type="term" value="C:membrane"/>
    <property type="evidence" value="ECO:0007669"/>
    <property type="project" value="GOC"/>
</dbReference>
<feature type="transmembrane region" description="Helical" evidence="2">
    <location>
        <begin position="83"/>
        <end position="103"/>
    </location>
</feature>
<dbReference type="Gene3D" id="3.60.10.10">
    <property type="entry name" value="Endonuclease/exonuclease/phosphatase"/>
    <property type="match status" value="1"/>
</dbReference>
<dbReference type="EMBL" id="DQAY01000056">
    <property type="protein sequence ID" value="HCO23321.1"/>
    <property type="molecule type" value="Genomic_DNA"/>
</dbReference>
<dbReference type="Pfam" id="PF03372">
    <property type="entry name" value="Exo_endo_phos"/>
    <property type="match status" value="1"/>
</dbReference>
<accession>A0A3D3R371</accession>
<feature type="transmembrane region" description="Helical" evidence="2">
    <location>
        <begin position="23"/>
        <end position="46"/>
    </location>
</feature>
<feature type="region of interest" description="Disordered" evidence="1">
    <location>
        <begin position="341"/>
        <end position="376"/>
    </location>
</feature>